<dbReference type="OrthoDB" id="660555at2759"/>
<gene>
    <name evidence="9" type="primary">prex1</name>
</gene>
<evidence type="ECO:0000256" key="2">
    <source>
        <dbReference type="SAM" id="Coils"/>
    </source>
</evidence>
<dbReference type="InterPro" id="IPR041489">
    <property type="entry name" value="PDZ_6"/>
</dbReference>
<evidence type="ECO:0000259" key="5">
    <source>
        <dbReference type="PROSITE" id="PS50010"/>
    </source>
</evidence>
<dbReference type="Pfam" id="PF00621">
    <property type="entry name" value="RhoGEF"/>
    <property type="match status" value="1"/>
</dbReference>
<sequence length="1630" mass="185352">MEEDNQQENGVQTTKDSDRQLRLRLCVLNEILNTERDYVRTLTFLQSAFLQRIRQTTDDQQCLTPEHVKILFSNIEAILDVHREVLAAVETSLQPEPQPHHSLGHVFLKFRGDFSVYGEYCSNHEKALRLLMELNKIPHIRTFLLHCMLLGGKKSTDIPLEGYLLSPIQRICKYPLLLKELLKRTPKKHPDYPAVEEALQAMKAVCSNINETKRQMEKLEALEQLQSHIEGWEGTNLTDICTELLLHGNLLKISAGNIQERVFFLFDNLLVYCKRKSRVSGKKSTKRTKSINGPLYVFRGRINTEVMEVENVEDGTADYHSNNYTVTNGWKIHNTAKNKWFVCMAKNAEDKQKWLDAILKEREQRESLKLGMERDAYMMIAEKGEKLYHMMMTKSRHLIKDRRRKLSIVPKCFLGNEFVSWLLESGEISKAEEGINLGQALLENGIIHHVSDKHQFKNEQVLYRFRYDDGTYKARSEMEDIVSKGVRLYCRLHCLFTPVIKDRDHHLKTFKSVVPASKLVDWLLSQGDSSTREDAVTLGVGLCNNGFMHHVLEKSEFKDESQFFRFYADEETEGTSSKNKQLRNDFKLIENILAKSLVIHPDEEDYGFEIEEKNKAIVVKSVAKGSYAEMAGLQAGRKIYSINEDLVFLRPFSEVETMINQSFCIRRSLRLLVATKNKEIVKIPDCPDALSFKLCGDSPPYVHAVRKGSEAASAGLQPGQCILKVNGNNVSHSNYLEVLDHFSSHRPDLEQQEPVGLGIFFFSWVYRVFDDVEEQSSKQNVCNEMRCSANFEFSTDVVSWFPCSTDSVRSVRRLSLNDNVPLVSLTVDNVHLEHGVVYEYVSMAGIKNHVLEKMVEPKGCFSLAAKILEAFAKDDNHFVKNCRHLISQSERVVTMPQYEFRHICDTKLESIHKRICNYQNFARELQNKAWPAFKQANNKPHVLSCMDFVPTNCHLNLMQVSCPKSTTSAGRTFSIRFGRKNSFFGLDPDQANLNPMSHTVHCVTSMAAPAWNCLGLTEEEDGDGCDGGRAQEEGGLSFLLKQEDTESQDAYLQLYNRLNIAVREVKQYVTQIDVLLLSITEPTQPQEGEPPAYESGPSISPVPEEADSDKTEQGGNKRVCFKVTEDDQEDSGHDTMSYRDSYSECNSNRDSVLSYTSVRSNSSYLGSDEMGSGDELPCDMRIPSDKQDKLHGCLEHLFNQVDAINSLLKGPVMSKACEETKHFHTDHSQPAFRNTEEWTARSRSAINKNIQEDPWNLPCSIKSLIDGLQKFVEDGKNQLLLALLKCTDTGLQLRRDVIFCQALVGALCTLAEQLLTALDLRYNNNGEYEEDSKEVSRKWLEQIATLGVLFNFQSTLSPYVRAERTMLEDTKAALQDLDKVSVFFRQLENECLVANTSVCYHVEGSRQAIKVTLYLDSCHFSELPTRLKNGGSLKLHSVLFTRALERPEAVSSQDFVAMEEFQQRTNAVSLEKVKCYYRKLRAFYLEKSNADTNSTAVKIDQLLRPLNTLDDLYRLMQTYMNVKPSAGGHPSGVSVLLVSSELCNRLGACHITMCATGMQRCTLTVTLEQAVILARNHGLMPRCLMQTMDIMRKQGTRVDISAKNLKVMDQMPLSAPRLFKLCQPPSDGDL</sequence>
<dbReference type="SMART" id="SM00325">
    <property type="entry name" value="RhoGEF"/>
    <property type="match status" value="1"/>
</dbReference>
<evidence type="ECO:0000259" key="6">
    <source>
        <dbReference type="PROSITE" id="PS50106"/>
    </source>
</evidence>
<dbReference type="GO" id="GO:0023051">
    <property type="term" value="P:regulation of signaling"/>
    <property type="evidence" value="ECO:0007669"/>
    <property type="project" value="TreeGrafter"/>
</dbReference>
<dbReference type="Pfam" id="PF00610">
    <property type="entry name" value="DEP"/>
    <property type="match status" value="2"/>
</dbReference>
<evidence type="ECO:0000256" key="1">
    <source>
        <dbReference type="ARBA" id="ARBA00022658"/>
    </source>
</evidence>
<feature type="compositionally biased region" description="Low complexity" evidence="3">
    <location>
        <begin position="1082"/>
        <end position="1091"/>
    </location>
</feature>
<evidence type="ECO:0000259" key="7">
    <source>
        <dbReference type="PROSITE" id="PS50186"/>
    </source>
</evidence>
<dbReference type="GO" id="GO:0007186">
    <property type="term" value="P:G protein-coupled receptor signaling pathway"/>
    <property type="evidence" value="ECO:0007669"/>
    <property type="project" value="TreeGrafter"/>
</dbReference>
<evidence type="ECO:0000313" key="9">
    <source>
        <dbReference type="RefSeq" id="XP_030639720.1"/>
    </source>
</evidence>
<dbReference type="GO" id="GO:0005886">
    <property type="term" value="C:plasma membrane"/>
    <property type="evidence" value="ECO:0007669"/>
    <property type="project" value="TreeGrafter"/>
</dbReference>
<name>A0A6J2W2Z8_CHACN</name>
<dbReference type="PROSITE" id="PS50003">
    <property type="entry name" value="PH_DOMAIN"/>
    <property type="match status" value="1"/>
</dbReference>
<dbReference type="PANTHER" id="PTHR22829">
    <property type="entry name" value="DEP DOMAIN PROTEIN"/>
    <property type="match status" value="1"/>
</dbReference>
<feature type="domain" description="DEP" evidence="7">
    <location>
        <begin position="393"/>
        <end position="467"/>
    </location>
</feature>
<dbReference type="SMART" id="SM00233">
    <property type="entry name" value="PH"/>
    <property type="match status" value="1"/>
</dbReference>
<organism evidence="8 9">
    <name type="scientific">Chanos chanos</name>
    <name type="common">Milkfish</name>
    <name type="synonym">Mugil chanos</name>
    <dbReference type="NCBI Taxonomy" id="29144"/>
    <lineage>
        <taxon>Eukaryota</taxon>
        <taxon>Metazoa</taxon>
        <taxon>Chordata</taxon>
        <taxon>Craniata</taxon>
        <taxon>Vertebrata</taxon>
        <taxon>Euteleostomi</taxon>
        <taxon>Actinopterygii</taxon>
        <taxon>Neopterygii</taxon>
        <taxon>Teleostei</taxon>
        <taxon>Ostariophysi</taxon>
        <taxon>Gonorynchiformes</taxon>
        <taxon>Chanidae</taxon>
        <taxon>Chanos</taxon>
    </lineage>
</organism>
<dbReference type="Proteomes" id="UP000504632">
    <property type="component" value="Chromosome 9"/>
</dbReference>
<dbReference type="PROSITE" id="PS50106">
    <property type="entry name" value="PDZ"/>
    <property type="match status" value="2"/>
</dbReference>
<keyword evidence="2" id="KW-0175">Coiled coil</keyword>
<dbReference type="SUPFAM" id="SSF48065">
    <property type="entry name" value="DBL homology domain (DH-domain)"/>
    <property type="match status" value="1"/>
</dbReference>
<feature type="domain" description="PDZ" evidence="6">
    <location>
        <begin position="596"/>
        <end position="643"/>
    </location>
</feature>
<dbReference type="InParanoid" id="A0A6J2W2Z8"/>
<dbReference type="RefSeq" id="XP_030639720.1">
    <property type="nucleotide sequence ID" value="XM_030783860.1"/>
</dbReference>
<dbReference type="FunFam" id="1.10.10.10:FF:000094">
    <property type="entry name" value="Phosphatidylinositol-3,4,5-trisphosphate dependent Rac exchange factor 1"/>
    <property type="match status" value="1"/>
</dbReference>
<keyword evidence="1" id="KW-0344">Guanine-nucleotide releasing factor</keyword>
<dbReference type="FunFam" id="2.30.29.30:FF:000055">
    <property type="entry name" value="Phosphatidylinositol 3,4,5-trisphosphate-dependent Rac exchanger 1 protein-like"/>
    <property type="match status" value="1"/>
</dbReference>
<feature type="domain" description="PH" evidence="4">
    <location>
        <begin position="243"/>
        <end position="363"/>
    </location>
</feature>
<proteinExistence type="predicted"/>
<feature type="domain" description="PDZ" evidence="6">
    <location>
        <begin position="680"/>
        <end position="739"/>
    </location>
</feature>
<dbReference type="CTD" id="57580"/>
<protein>
    <submittedName>
        <fullName evidence="9">Phosphatidylinositol 3,4,5-trisphosphate-dependent Rac exchanger 1 protein</fullName>
    </submittedName>
</protein>
<dbReference type="FunFam" id="1.20.900.10:FF:000018">
    <property type="entry name" value="Phosphatidylinositol-3,4, 5-trisphosphate-dependent Rac exchange factor 2, putative"/>
    <property type="match status" value="1"/>
</dbReference>
<dbReference type="PROSITE" id="PS50010">
    <property type="entry name" value="DH_2"/>
    <property type="match status" value="1"/>
</dbReference>
<dbReference type="SUPFAM" id="SSF46785">
    <property type="entry name" value="Winged helix' DNA-binding domain"/>
    <property type="match status" value="2"/>
</dbReference>
<dbReference type="Gene3D" id="1.10.10.10">
    <property type="entry name" value="Winged helix-like DNA-binding domain superfamily/Winged helix DNA-binding domain"/>
    <property type="match status" value="2"/>
</dbReference>
<feature type="domain" description="DEP" evidence="7">
    <location>
        <begin position="500"/>
        <end position="568"/>
    </location>
</feature>
<dbReference type="GO" id="GO:0005096">
    <property type="term" value="F:GTPase activator activity"/>
    <property type="evidence" value="ECO:0007669"/>
    <property type="project" value="TreeGrafter"/>
</dbReference>
<dbReference type="InterPro" id="IPR000219">
    <property type="entry name" value="DH_dom"/>
</dbReference>
<dbReference type="PROSITE" id="PS50186">
    <property type="entry name" value="DEP"/>
    <property type="match status" value="2"/>
</dbReference>
<dbReference type="SMART" id="SM00049">
    <property type="entry name" value="DEP"/>
    <property type="match status" value="2"/>
</dbReference>
<dbReference type="InterPro" id="IPR001849">
    <property type="entry name" value="PH_domain"/>
</dbReference>
<dbReference type="GO" id="GO:0005085">
    <property type="term" value="F:guanyl-nucleotide exchange factor activity"/>
    <property type="evidence" value="ECO:0007669"/>
    <property type="project" value="UniProtKB-KW"/>
</dbReference>
<dbReference type="CDD" id="cd04440">
    <property type="entry name" value="DEP_2_P-Rex"/>
    <property type="match status" value="1"/>
</dbReference>
<dbReference type="SUPFAM" id="SSF50729">
    <property type="entry name" value="PH domain-like"/>
    <property type="match status" value="1"/>
</dbReference>
<keyword evidence="8" id="KW-1185">Reference proteome</keyword>
<evidence type="ECO:0000259" key="4">
    <source>
        <dbReference type="PROSITE" id="PS50003"/>
    </source>
</evidence>
<dbReference type="Pfam" id="PF22697">
    <property type="entry name" value="SOS1_NGEF_PH"/>
    <property type="match status" value="1"/>
</dbReference>
<dbReference type="Gene3D" id="1.20.900.10">
    <property type="entry name" value="Dbl homology (DH) domain"/>
    <property type="match status" value="1"/>
</dbReference>
<dbReference type="PROSITE" id="PS00741">
    <property type="entry name" value="DH_1"/>
    <property type="match status" value="1"/>
</dbReference>
<dbReference type="Gene3D" id="2.30.29.30">
    <property type="entry name" value="Pleckstrin-homology domain (PH domain)/Phosphotyrosine-binding domain (PTB)"/>
    <property type="match status" value="1"/>
</dbReference>
<dbReference type="InterPro" id="IPR036390">
    <property type="entry name" value="WH_DNA-bd_sf"/>
</dbReference>
<dbReference type="InterPro" id="IPR001478">
    <property type="entry name" value="PDZ"/>
</dbReference>
<accession>A0A6J2W2Z8</accession>
<feature type="region of interest" description="Disordered" evidence="3">
    <location>
        <begin position="1082"/>
        <end position="1118"/>
    </location>
</feature>
<dbReference type="InterPro" id="IPR011993">
    <property type="entry name" value="PH-like_dom_sf"/>
</dbReference>
<dbReference type="Gene3D" id="2.30.42.10">
    <property type="match status" value="2"/>
</dbReference>
<feature type="coiled-coil region" evidence="2">
    <location>
        <begin position="195"/>
        <end position="222"/>
    </location>
</feature>
<dbReference type="PANTHER" id="PTHR22829:SF6">
    <property type="entry name" value="PHOSPHATIDYLINOSITOL 3,4,5-TRISPHOSPHATE-DEPENDENT RAC EXCHANGER 1 PROTEIN"/>
    <property type="match status" value="1"/>
</dbReference>
<dbReference type="CDD" id="cd00160">
    <property type="entry name" value="RhoGEF"/>
    <property type="match status" value="1"/>
</dbReference>
<evidence type="ECO:0000256" key="3">
    <source>
        <dbReference type="SAM" id="MobiDB-lite"/>
    </source>
</evidence>
<dbReference type="CDD" id="cd01224">
    <property type="entry name" value="PH_Collybistin_ASEF"/>
    <property type="match status" value="1"/>
</dbReference>
<dbReference type="InterPro" id="IPR055251">
    <property type="entry name" value="SOS1_NGEF_PH"/>
</dbReference>
<dbReference type="SUPFAM" id="SSF50156">
    <property type="entry name" value="PDZ domain-like"/>
    <property type="match status" value="2"/>
</dbReference>
<dbReference type="GeneID" id="115820327"/>
<dbReference type="InterPro" id="IPR000591">
    <property type="entry name" value="DEP_dom"/>
</dbReference>
<dbReference type="Pfam" id="PF17820">
    <property type="entry name" value="PDZ_6"/>
    <property type="match status" value="1"/>
</dbReference>
<dbReference type="InterPro" id="IPR035899">
    <property type="entry name" value="DBL_dom_sf"/>
</dbReference>
<dbReference type="FunFam" id="2.30.42.10:FF:000099">
    <property type="entry name" value="Phosphatidylinositol-3,4,5-trisphosphate dependent Rac exchange factor 1"/>
    <property type="match status" value="1"/>
</dbReference>
<dbReference type="InterPro" id="IPR001331">
    <property type="entry name" value="GDS_CDC24_CS"/>
</dbReference>
<evidence type="ECO:0000313" key="8">
    <source>
        <dbReference type="Proteomes" id="UP000504632"/>
    </source>
</evidence>
<feature type="domain" description="DH" evidence="5">
    <location>
        <begin position="23"/>
        <end position="212"/>
    </location>
</feature>
<reference evidence="9" key="1">
    <citation type="submission" date="2025-08" db="UniProtKB">
        <authorList>
            <consortium name="RefSeq"/>
        </authorList>
    </citation>
    <scope>IDENTIFICATION</scope>
</reference>
<dbReference type="FunCoup" id="A0A6J2W2Z8">
    <property type="interactions" value="776"/>
</dbReference>
<dbReference type="GO" id="GO:0035556">
    <property type="term" value="P:intracellular signal transduction"/>
    <property type="evidence" value="ECO:0007669"/>
    <property type="project" value="InterPro"/>
</dbReference>
<dbReference type="InterPro" id="IPR036388">
    <property type="entry name" value="WH-like_DNA-bd_sf"/>
</dbReference>
<dbReference type="InterPro" id="IPR051832">
    <property type="entry name" value="mTOR-Rac_regulators"/>
</dbReference>
<dbReference type="SMART" id="SM00228">
    <property type="entry name" value="PDZ"/>
    <property type="match status" value="2"/>
</dbReference>
<dbReference type="InterPro" id="IPR036034">
    <property type="entry name" value="PDZ_sf"/>
</dbReference>